<sequence>MDSSVLSDDSDYDIVSPDASIADLRHAIPELPPSRLARETFNTCTYTAEDIQDFVRKTLGLSCPTGTRTKRLYIDGIFDGLGVRHALQLRQVKMSFPSVWLVVGVFSNETCDRFGTPAVLPAVERCEIVRHCRWVDEVLSDAPCTLDVTFLAHHKIDYVAVEEGATVDPEYNKLRLKGYDEMKKNAVILTRRTTGIANTAPRTPVPSTPVASEPEALAPDFTTHIDVYGIGY</sequence>
<feature type="domain" description="Cytidyltransferase-like" evidence="2">
    <location>
        <begin position="74"/>
        <end position="208"/>
    </location>
</feature>
<dbReference type="PANTHER" id="PTHR10739">
    <property type="entry name" value="CYTIDYLYLTRANSFERASE"/>
    <property type="match status" value="1"/>
</dbReference>
<protein>
    <recommendedName>
        <fullName evidence="1">choline-phosphate cytidylyltransferase</fullName>
        <ecNumber evidence="1">2.7.7.15</ecNumber>
    </recommendedName>
</protein>
<reference evidence="3" key="1">
    <citation type="submission" date="2023-03" db="EMBL/GenBank/DDBJ databases">
        <title>Massive genome expansion in bonnet fungi (Mycena s.s.) driven by repeated elements and novel gene families across ecological guilds.</title>
        <authorList>
            <consortium name="Lawrence Berkeley National Laboratory"/>
            <person name="Harder C.B."/>
            <person name="Miyauchi S."/>
            <person name="Viragh M."/>
            <person name="Kuo A."/>
            <person name="Thoen E."/>
            <person name="Andreopoulos B."/>
            <person name="Lu D."/>
            <person name="Skrede I."/>
            <person name="Drula E."/>
            <person name="Henrissat B."/>
            <person name="Morin E."/>
            <person name="Kohler A."/>
            <person name="Barry K."/>
            <person name="LaButti K."/>
            <person name="Morin E."/>
            <person name="Salamov A."/>
            <person name="Lipzen A."/>
            <person name="Mereny Z."/>
            <person name="Hegedus B."/>
            <person name="Baldrian P."/>
            <person name="Stursova M."/>
            <person name="Weitz H."/>
            <person name="Taylor A."/>
            <person name="Grigoriev I.V."/>
            <person name="Nagy L.G."/>
            <person name="Martin F."/>
            <person name="Kauserud H."/>
        </authorList>
    </citation>
    <scope>NUCLEOTIDE SEQUENCE</scope>
    <source>
        <strain evidence="3">CBHHK200</strain>
    </source>
</reference>
<dbReference type="PANTHER" id="PTHR10739:SF13">
    <property type="entry name" value="CHOLINE-PHOSPHATE CYTIDYLYLTRANSFERASE"/>
    <property type="match status" value="1"/>
</dbReference>
<dbReference type="GO" id="GO:0031210">
    <property type="term" value="F:phosphatidylcholine binding"/>
    <property type="evidence" value="ECO:0007669"/>
    <property type="project" value="TreeGrafter"/>
</dbReference>
<dbReference type="Gene3D" id="3.40.50.620">
    <property type="entry name" value="HUPs"/>
    <property type="match status" value="1"/>
</dbReference>
<comment type="caution">
    <text evidence="3">The sequence shown here is derived from an EMBL/GenBank/DDBJ whole genome shotgun (WGS) entry which is preliminary data.</text>
</comment>
<proteinExistence type="predicted"/>
<dbReference type="GO" id="GO:0004105">
    <property type="term" value="F:choline-phosphate cytidylyltransferase activity"/>
    <property type="evidence" value="ECO:0007669"/>
    <property type="project" value="UniProtKB-EC"/>
</dbReference>
<dbReference type="InterPro" id="IPR004821">
    <property type="entry name" value="Cyt_trans-like"/>
</dbReference>
<accession>A0AAD6TCN7</accession>
<organism evidence="3 4">
    <name type="scientific">Mycena alexandri</name>
    <dbReference type="NCBI Taxonomy" id="1745969"/>
    <lineage>
        <taxon>Eukaryota</taxon>
        <taxon>Fungi</taxon>
        <taxon>Dikarya</taxon>
        <taxon>Basidiomycota</taxon>
        <taxon>Agaricomycotina</taxon>
        <taxon>Agaricomycetes</taxon>
        <taxon>Agaricomycetidae</taxon>
        <taxon>Agaricales</taxon>
        <taxon>Marasmiineae</taxon>
        <taxon>Mycenaceae</taxon>
        <taxon>Mycena</taxon>
    </lineage>
</organism>
<dbReference type="Pfam" id="PF01467">
    <property type="entry name" value="CTP_transf_like"/>
    <property type="match status" value="1"/>
</dbReference>
<dbReference type="EMBL" id="JARJCM010000009">
    <property type="protein sequence ID" value="KAJ7043543.1"/>
    <property type="molecule type" value="Genomic_DNA"/>
</dbReference>
<evidence type="ECO:0000256" key="1">
    <source>
        <dbReference type="ARBA" id="ARBA00026101"/>
    </source>
</evidence>
<evidence type="ECO:0000313" key="3">
    <source>
        <dbReference type="EMBL" id="KAJ7043543.1"/>
    </source>
</evidence>
<dbReference type="Proteomes" id="UP001218188">
    <property type="component" value="Unassembled WGS sequence"/>
</dbReference>
<evidence type="ECO:0000313" key="4">
    <source>
        <dbReference type="Proteomes" id="UP001218188"/>
    </source>
</evidence>
<evidence type="ECO:0000259" key="2">
    <source>
        <dbReference type="Pfam" id="PF01467"/>
    </source>
</evidence>
<keyword evidence="4" id="KW-1185">Reference proteome</keyword>
<keyword evidence="3" id="KW-0548">Nucleotidyltransferase</keyword>
<gene>
    <name evidence="3" type="ORF">C8F04DRAFT_722488</name>
</gene>
<dbReference type="InterPro" id="IPR014729">
    <property type="entry name" value="Rossmann-like_a/b/a_fold"/>
</dbReference>
<keyword evidence="3" id="KW-0808">Transferase</keyword>
<dbReference type="NCBIfam" id="TIGR00125">
    <property type="entry name" value="cyt_tran_rel"/>
    <property type="match status" value="1"/>
</dbReference>
<dbReference type="AlphaFoldDB" id="A0AAD6TCN7"/>
<dbReference type="InterPro" id="IPR045049">
    <property type="entry name" value="Pcy1-like"/>
</dbReference>
<name>A0AAD6TCN7_9AGAR</name>
<dbReference type="EC" id="2.7.7.15" evidence="1"/>
<dbReference type="SUPFAM" id="SSF52374">
    <property type="entry name" value="Nucleotidylyl transferase"/>
    <property type="match status" value="1"/>
</dbReference>
<dbReference type="GO" id="GO:0005635">
    <property type="term" value="C:nuclear envelope"/>
    <property type="evidence" value="ECO:0007669"/>
    <property type="project" value="TreeGrafter"/>
</dbReference>